<feature type="domain" description="Nucleoside transporter/FeoB GTPase Gate" evidence="3">
    <location>
        <begin position="241"/>
        <end position="339"/>
    </location>
</feature>
<evidence type="ECO:0000259" key="3">
    <source>
        <dbReference type="Pfam" id="PF07670"/>
    </source>
</evidence>
<dbReference type="Pfam" id="PF07670">
    <property type="entry name" value="Gate"/>
    <property type="match status" value="2"/>
</dbReference>
<protein>
    <recommendedName>
        <fullName evidence="3">Nucleoside transporter/FeoB GTPase Gate domain-containing protein</fullName>
    </recommendedName>
</protein>
<accession>A0A4S3TQT2</accession>
<name>A0A4S3TQT2_9EURY</name>
<feature type="transmembrane region" description="Helical" evidence="2">
    <location>
        <begin position="80"/>
        <end position="98"/>
    </location>
</feature>
<gene>
    <name evidence="4" type="ORF">D8Y22_01195</name>
</gene>
<keyword evidence="5" id="KW-1185">Reference proteome</keyword>
<organism evidence="4 5">
    <name type="scientific">Salinadaptatus halalkaliphilus</name>
    <dbReference type="NCBI Taxonomy" id="2419781"/>
    <lineage>
        <taxon>Archaea</taxon>
        <taxon>Methanobacteriati</taxon>
        <taxon>Methanobacteriota</taxon>
        <taxon>Stenosarchaea group</taxon>
        <taxon>Halobacteria</taxon>
        <taxon>Halobacteriales</taxon>
        <taxon>Natrialbaceae</taxon>
        <taxon>Salinadaptatus</taxon>
    </lineage>
</organism>
<keyword evidence="2" id="KW-1133">Transmembrane helix</keyword>
<dbReference type="PANTHER" id="PTHR43185:SF1">
    <property type="entry name" value="FE(2+) TRANSPORTER FEOB"/>
    <property type="match status" value="1"/>
</dbReference>
<feature type="transmembrane region" description="Helical" evidence="2">
    <location>
        <begin position="183"/>
        <end position="202"/>
    </location>
</feature>
<dbReference type="InterPro" id="IPR011642">
    <property type="entry name" value="Gate_dom"/>
</dbReference>
<proteinExistence type="predicted"/>
<feature type="compositionally biased region" description="Basic and acidic residues" evidence="1">
    <location>
        <begin position="1"/>
        <end position="24"/>
    </location>
</feature>
<dbReference type="AlphaFoldDB" id="A0A4S3TQT2"/>
<feature type="domain" description="Nucleoside transporter/FeoB GTPase Gate" evidence="3">
    <location>
        <begin position="81"/>
        <end position="174"/>
    </location>
</feature>
<feature type="transmembrane region" description="Helical" evidence="2">
    <location>
        <begin position="156"/>
        <end position="177"/>
    </location>
</feature>
<feature type="region of interest" description="Disordered" evidence="1">
    <location>
        <begin position="1"/>
        <end position="26"/>
    </location>
</feature>
<dbReference type="InterPro" id="IPR050860">
    <property type="entry name" value="FeoB_GTPase"/>
</dbReference>
<comment type="caution">
    <text evidence="4">The sequence shown here is derived from an EMBL/GenBank/DDBJ whole genome shotgun (WGS) entry which is preliminary data.</text>
</comment>
<dbReference type="GO" id="GO:0005886">
    <property type="term" value="C:plasma membrane"/>
    <property type="evidence" value="ECO:0007669"/>
    <property type="project" value="TreeGrafter"/>
</dbReference>
<evidence type="ECO:0000256" key="1">
    <source>
        <dbReference type="SAM" id="MobiDB-lite"/>
    </source>
</evidence>
<feature type="transmembrane region" description="Helical" evidence="2">
    <location>
        <begin position="235"/>
        <end position="256"/>
    </location>
</feature>
<evidence type="ECO:0000313" key="4">
    <source>
        <dbReference type="EMBL" id="THE66764.1"/>
    </source>
</evidence>
<sequence length="369" mass="39147">MGARGRADGHDADRRERRRIDGLERTLSNRRPQYRRHAGELDPIVGAALEPAVGWAQTLPGPLAAVIGGEYGLLAMGPFLFVWALPTMLIFALFMGAYKACGLVTRVTTALHPIMRRVGLTGRDLVRVVMGFGCNVPAVTSTRSCSDCTRCTTISAISFGAACSYQFPATLAVFAAVGMPWLVGPYLAILAATTLIYVRLIAPPEARTTTLSVDRRTFLEWPRPRAIWREARTSLASFLTAALPVFAGICVVAALLEYVGALERLGTGLAPAMGAFALPTEAALPVVLAAIRKDGIALLTADTAGMAALSPIQVLVAVYLAGVLLPCLVTAITVAREVSVRFVAKMLAQQALAAIGFALVIAWVGTLLF</sequence>
<dbReference type="PANTHER" id="PTHR43185">
    <property type="entry name" value="FERROUS IRON TRANSPORT PROTEIN B"/>
    <property type="match status" value="1"/>
</dbReference>
<feature type="transmembrane region" description="Helical" evidence="2">
    <location>
        <begin position="268"/>
        <end position="291"/>
    </location>
</feature>
<dbReference type="GO" id="GO:0015093">
    <property type="term" value="F:ferrous iron transmembrane transporter activity"/>
    <property type="evidence" value="ECO:0007669"/>
    <property type="project" value="TreeGrafter"/>
</dbReference>
<evidence type="ECO:0000313" key="5">
    <source>
        <dbReference type="Proteomes" id="UP000318864"/>
    </source>
</evidence>
<feature type="transmembrane region" description="Helical" evidence="2">
    <location>
        <begin position="312"/>
        <end position="335"/>
    </location>
</feature>
<dbReference type="EMBL" id="RBZW01000003">
    <property type="protein sequence ID" value="THE66764.1"/>
    <property type="molecule type" value="Genomic_DNA"/>
</dbReference>
<keyword evidence="2" id="KW-0472">Membrane</keyword>
<dbReference type="Proteomes" id="UP000318864">
    <property type="component" value="Unassembled WGS sequence"/>
</dbReference>
<evidence type="ECO:0000256" key="2">
    <source>
        <dbReference type="SAM" id="Phobius"/>
    </source>
</evidence>
<feature type="transmembrane region" description="Helical" evidence="2">
    <location>
        <begin position="347"/>
        <end position="368"/>
    </location>
</feature>
<reference evidence="4 5" key="1">
    <citation type="submission" date="2018-10" db="EMBL/GenBank/DDBJ databases">
        <title>Natronolimnobius sp. XQ-INN 246 isolated from Inner Mongolia Autonomous Region of China.</title>
        <authorList>
            <person name="Xue Q."/>
        </authorList>
    </citation>
    <scope>NUCLEOTIDE SEQUENCE [LARGE SCALE GENOMIC DNA]</scope>
    <source>
        <strain evidence="4 5">XQ-INN 246</strain>
    </source>
</reference>
<keyword evidence="2" id="KW-0812">Transmembrane</keyword>